<organism evidence="1">
    <name type="scientific">uncultured Caudovirales phage</name>
    <dbReference type="NCBI Taxonomy" id="2100421"/>
    <lineage>
        <taxon>Viruses</taxon>
        <taxon>Duplodnaviria</taxon>
        <taxon>Heunggongvirae</taxon>
        <taxon>Uroviricota</taxon>
        <taxon>Caudoviricetes</taxon>
        <taxon>Peduoviridae</taxon>
        <taxon>Maltschvirus</taxon>
        <taxon>Maltschvirus maltsch</taxon>
    </lineage>
</organism>
<dbReference type="EMBL" id="LR796582">
    <property type="protein sequence ID" value="CAB4152554.1"/>
    <property type="molecule type" value="Genomic_DNA"/>
</dbReference>
<evidence type="ECO:0000313" key="1">
    <source>
        <dbReference type="EMBL" id="CAB4152554.1"/>
    </source>
</evidence>
<sequence length="60" mass="6881">MPSRDLEHELMIWISDVFAKVEELKELRDRGFKILVASSNEKAASSQPFKGLFIVKNESD</sequence>
<accession>A0A6J5N097</accession>
<protein>
    <submittedName>
        <fullName evidence="1">Uncharacterized protein</fullName>
    </submittedName>
</protein>
<gene>
    <name evidence="1" type="ORF">UFOVP610_18</name>
</gene>
<reference evidence="1" key="1">
    <citation type="submission" date="2020-04" db="EMBL/GenBank/DDBJ databases">
        <authorList>
            <person name="Chiriac C."/>
            <person name="Salcher M."/>
            <person name="Ghai R."/>
            <person name="Kavagutti S V."/>
        </authorList>
    </citation>
    <scope>NUCLEOTIDE SEQUENCE</scope>
</reference>
<name>A0A6J5N097_9CAUD</name>
<proteinExistence type="predicted"/>